<evidence type="ECO:0000313" key="2">
    <source>
        <dbReference type="EMBL" id="KIH64256.1"/>
    </source>
</evidence>
<organism evidence="2 3">
    <name type="scientific">Ancylostoma duodenale</name>
    <dbReference type="NCBI Taxonomy" id="51022"/>
    <lineage>
        <taxon>Eukaryota</taxon>
        <taxon>Metazoa</taxon>
        <taxon>Ecdysozoa</taxon>
        <taxon>Nematoda</taxon>
        <taxon>Chromadorea</taxon>
        <taxon>Rhabditida</taxon>
        <taxon>Rhabditina</taxon>
        <taxon>Rhabditomorpha</taxon>
        <taxon>Strongyloidea</taxon>
        <taxon>Ancylostomatidae</taxon>
        <taxon>Ancylostomatinae</taxon>
        <taxon>Ancylostoma</taxon>
    </lineage>
</organism>
<gene>
    <name evidence="2" type="ORF">ANCDUO_05439</name>
</gene>
<dbReference type="Pfam" id="PF01344">
    <property type="entry name" value="Kelch_1"/>
    <property type="match status" value="2"/>
</dbReference>
<dbReference type="SUPFAM" id="SSF117281">
    <property type="entry name" value="Kelch motif"/>
    <property type="match status" value="1"/>
</dbReference>
<sequence length="124" mass="14067">MLSTVEKYDLVNKRWEYVQSMPAPRADFGLAVHGSTALHPQPALFVSLQIYAVGGKTFINSKGRHYDAWTPTCEVESYDIVKDCWKEVYHSRDLFWAVGVPMLKCRCAVALVPLDGYVYGKYNS</sequence>
<keyword evidence="1" id="KW-0880">Kelch repeat</keyword>
<dbReference type="Proteomes" id="UP000054047">
    <property type="component" value="Unassembled WGS sequence"/>
</dbReference>
<dbReference type="InterPro" id="IPR015915">
    <property type="entry name" value="Kelch-typ_b-propeller"/>
</dbReference>
<dbReference type="Gene3D" id="2.120.10.80">
    <property type="entry name" value="Kelch-type beta propeller"/>
    <property type="match status" value="1"/>
</dbReference>
<accession>A0A0C2H4B4</accession>
<keyword evidence="3" id="KW-1185">Reference proteome</keyword>
<dbReference type="InterPro" id="IPR006652">
    <property type="entry name" value="Kelch_1"/>
</dbReference>
<evidence type="ECO:0000256" key="1">
    <source>
        <dbReference type="ARBA" id="ARBA00022441"/>
    </source>
</evidence>
<protein>
    <submittedName>
        <fullName evidence="2">Kelch repeat protein</fullName>
    </submittedName>
</protein>
<dbReference type="EMBL" id="KN728170">
    <property type="protein sequence ID" value="KIH64256.1"/>
    <property type="molecule type" value="Genomic_DNA"/>
</dbReference>
<dbReference type="OrthoDB" id="45365at2759"/>
<evidence type="ECO:0000313" key="3">
    <source>
        <dbReference type="Proteomes" id="UP000054047"/>
    </source>
</evidence>
<reference evidence="2 3" key="1">
    <citation type="submission" date="2013-12" db="EMBL/GenBank/DDBJ databases">
        <title>Draft genome of the parsitic nematode Ancylostoma duodenale.</title>
        <authorList>
            <person name="Mitreva M."/>
        </authorList>
    </citation>
    <scope>NUCLEOTIDE SEQUENCE [LARGE SCALE GENOMIC DNA]</scope>
    <source>
        <strain evidence="2 3">Zhejiang</strain>
    </source>
</reference>
<name>A0A0C2H4B4_9BILA</name>
<dbReference type="AlphaFoldDB" id="A0A0C2H4B4"/>
<proteinExistence type="predicted"/>